<dbReference type="InterPro" id="IPR050695">
    <property type="entry name" value="N-acetylmuramoyl_amidase_3"/>
</dbReference>
<dbReference type="GO" id="GO:0008745">
    <property type="term" value="F:N-acetylmuramoyl-L-alanine amidase activity"/>
    <property type="evidence" value="ECO:0007669"/>
    <property type="project" value="InterPro"/>
</dbReference>
<organism evidence="3 4">
    <name type="scientific">Candidatus Faeciplasma avium</name>
    <dbReference type="NCBI Taxonomy" id="2840798"/>
    <lineage>
        <taxon>Bacteria</taxon>
        <taxon>Bacillati</taxon>
        <taxon>Bacillota</taxon>
        <taxon>Clostridia</taxon>
        <taxon>Eubacteriales</taxon>
        <taxon>Oscillospiraceae</taxon>
        <taxon>Oscillospiraceae incertae sedis</taxon>
        <taxon>Candidatus Faeciplasma</taxon>
    </lineage>
</organism>
<dbReference type="Gene3D" id="3.40.630.40">
    <property type="entry name" value="Zn-dependent exopeptidases"/>
    <property type="match status" value="1"/>
</dbReference>
<dbReference type="Pfam" id="PF01520">
    <property type="entry name" value="Amidase_3"/>
    <property type="match status" value="1"/>
</dbReference>
<name>A0A9D1NQT4_9FIRM</name>
<keyword evidence="1" id="KW-0378">Hydrolase</keyword>
<evidence type="ECO:0000313" key="4">
    <source>
        <dbReference type="Proteomes" id="UP000823960"/>
    </source>
</evidence>
<dbReference type="PANTHER" id="PTHR30404">
    <property type="entry name" value="N-ACETYLMURAMOYL-L-ALANINE AMIDASE"/>
    <property type="match status" value="1"/>
</dbReference>
<comment type="caution">
    <text evidence="3">The sequence shown here is derived from an EMBL/GenBank/DDBJ whole genome shotgun (WGS) entry which is preliminary data.</text>
</comment>
<dbReference type="AlphaFoldDB" id="A0A9D1NQT4"/>
<dbReference type="GO" id="GO:0009253">
    <property type="term" value="P:peptidoglycan catabolic process"/>
    <property type="evidence" value="ECO:0007669"/>
    <property type="project" value="InterPro"/>
</dbReference>
<feature type="domain" description="MurNAc-LAA" evidence="2">
    <location>
        <begin position="106"/>
        <end position="219"/>
    </location>
</feature>
<dbReference type="GO" id="GO:0030288">
    <property type="term" value="C:outer membrane-bounded periplasmic space"/>
    <property type="evidence" value="ECO:0007669"/>
    <property type="project" value="TreeGrafter"/>
</dbReference>
<dbReference type="CDD" id="cd02696">
    <property type="entry name" value="MurNAc-LAA"/>
    <property type="match status" value="1"/>
</dbReference>
<evidence type="ECO:0000259" key="2">
    <source>
        <dbReference type="SMART" id="SM00646"/>
    </source>
</evidence>
<dbReference type="PANTHER" id="PTHR30404:SF0">
    <property type="entry name" value="N-ACETYLMURAMOYL-L-ALANINE AMIDASE AMIC"/>
    <property type="match status" value="1"/>
</dbReference>
<protein>
    <submittedName>
        <fullName evidence="3">N-acetylmuramoyl-L-alanine amidase</fullName>
    </submittedName>
</protein>
<reference evidence="3" key="1">
    <citation type="submission" date="2020-10" db="EMBL/GenBank/DDBJ databases">
        <authorList>
            <person name="Gilroy R."/>
        </authorList>
    </citation>
    <scope>NUCLEOTIDE SEQUENCE</scope>
    <source>
        <strain evidence="3">1370</strain>
    </source>
</reference>
<evidence type="ECO:0000256" key="1">
    <source>
        <dbReference type="ARBA" id="ARBA00022801"/>
    </source>
</evidence>
<sequence>MLCAYLLVFGFVNSYRESPAAIETAADPRFPTIVIDAGHGGIDSGCVSINGAEEKDINLNILLNLRQLLDLAGFDTVVTRDSDRSIHDLGVTGLGNQKKSDMENRLAIINSCEDAIFISIHQNQFTDPQYYGAQMFYPAESQESQRLAQILQNSIVSRLQPENKREIKPVGDEIYLLHYSKFPAVMAECGFLSNQAEADLLESEEYQSKVAFSIFAGICEYLFSQTAA</sequence>
<dbReference type="Proteomes" id="UP000823960">
    <property type="component" value="Unassembled WGS sequence"/>
</dbReference>
<accession>A0A9D1NQT4</accession>
<proteinExistence type="predicted"/>
<dbReference type="EMBL" id="DVOL01000074">
    <property type="protein sequence ID" value="HIV11087.1"/>
    <property type="molecule type" value="Genomic_DNA"/>
</dbReference>
<evidence type="ECO:0000313" key="3">
    <source>
        <dbReference type="EMBL" id="HIV11087.1"/>
    </source>
</evidence>
<reference evidence="3" key="2">
    <citation type="journal article" date="2021" name="PeerJ">
        <title>Extensive microbial diversity within the chicken gut microbiome revealed by metagenomics and culture.</title>
        <authorList>
            <person name="Gilroy R."/>
            <person name="Ravi A."/>
            <person name="Getino M."/>
            <person name="Pursley I."/>
            <person name="Horton D.L."/>
            <person name="Alikhan N.F."/>
            <person name="Baker D."/>
            <person name="Gharbi K."/>
            <person name="Hall N."/>
            <person name="Watson M."/>
            <person name="Adriaenssens E.M."/>
            <person name="Foster-Nyarko E."/>
            <person name="Jarju S."/>
            <person name="Secka A."/>
            <person name="Antonio M."/>
            <person name="Oren A."/>
            <person name="Chaudhuri R.R."/>
            <person name="La Ragione R."/>
            <person name="Hildebrand F."/>
            <person name="Pallen M.J."/>
        </authorList>
    </citation>
    <scope>NUCLEOTIDE SEQUENCE</scope>
    <source>
        <strain evidence="3">1370</strain>
    </source>
</reference>
<gene>
    <name evidence="3" type="ORF">IAD28_05295</name>
</gene>
<dbReference type="InterPro" id="IPR002508">
    <property type="entry name" value="MurNAc-LAA_cat"/>
</dbReference>
<dbReference type="SMART" id="SM00646">
    <property type="entry name" value="Ami_3"/>
    <property type="match status" value="1"/>
</dbReference>
<dbReference type="SUPFAM" id="SSF53187">
    <property type="entry name" value="Zn-dependent exopeptidases"/>
    <property type="match status" value="1"/>
</dbReference>